<proteinExistence type="predicted"/>
<dbReference type="EMBL" id="CAJVPW010014519">
    <property type="protein sequence ID" value="CAG8654522.1"/>
    <property type="molecule type" value="Genomic_DNA"/>
</dbReference>
<keyword evidence="2" id="KW-1185">Reference proteome</keyword>
<dbReference type="Proteomes" id="UP000789366">
    <property type="component" value="Unassembled WGS sequence"/>
</dbReference>
<name>A0ACA9NMG6_9GLOM</name>
<organism evidence="1 2">
    <name type="scientific">Cetraspora pellucida</name>
    <dbReference type="NCBI Taxonomy" id="1433469"/>
    <lineage>
        <taxon>Eukaryota</taxon>
        <taxon>Fungi</taxon>
        <taxon>Fungi incertae sedis</taxon>
        <taxon>Mucoromycota</taxon>
        <taxon>Glomeromycotina</taxon>
        <taxon>Glomeromycetes</taxon>
        <taxon>Diversisporales</taxon>
        <taxon>Gigasporaceae</taxon>
        <taxon>Cetraspora</taxon>
    </lineage>
</organism>
<evidence type="ECO:0000313" key="1">
    <source>
        <dbReference type="EMBL" id="CAG8654522.1"/>
    </source>
</evidence>
<protein>
    <submittedName>
        <fullName evidence="1">3925_t:CDS:1</fullName>
    </submittedName>
</protein>
<sequence>VFTQDSDMHEIFKNISEYMEEGFNNLFTCYDIGIKRLKEIYSQEITKD</sequence>
<evidence type="ECO:0000313" key="2">
    <source>
        <dbReference type="Proteomes" id="UP000789366"/>
    </source>
</evidence>
<feature type="non-terminal residue" evidence="1">
    <location>
        <position position="1"/>
    </location>
</feature>
<reference evidence="1" key="1">
    <citation type="submission" date="2021-06" db="EMBL/GenBank/DDBJ databases">
        <authorList>
            <person name="Kallberg Y."/>
            <person name="Tangrot J."/>
            <person name="Rosling A."/>
        </authorList>
    </citation>
    <scope>NUCLEOTIDE SEQUENCE</scope>
    <source>
        <strain evidence="1">28 12/20/2015</strain>
    </source>
</reference>
<gene>
    <name evidence="1" type="ORF">SPELUC_LOCUS9044</name>
</gene>
<accession>A0ACA9NMG6</accession>
<comment type="caution">
    <text evidence="1">The sequence shown here is derived from an EMBL/GenBank/DDBJ whole genome shotgun (WGS) entry which is preliminary data.</text>
</comment>